<feature type="transmembrane region" description="Helical" evidence="8">
    <location>
        <begin position="83"/>
        <end position="105"/>
    </location>
</feature>
<feature type="transmembrane region" description="Helical" evidence="8">
    <location>
        <begin position="174"/>
        <end position="199"/>
    </location>
</feature>
<dbReference type="PANTHER" id="PTHR21716">
    <property type="entry name" value="TRANSMEMBRANE PROTEIN"/>
    <property type="match status" value="1"/>
</dbReference>
<feature type="transmembrane region" description="Helical" evidence="8">
    <location>
        <begin position="333"/>
        <end position="366"/>
    </location>
</feature>
<reference evidence="9 10" key="1">
    <citation type="journal article" date="2014" name="Genome Announc.">
        <title>Complete Genome Sequence of Amino Acid-Utilizing Eubacterium acidaminophilum al-2 (DSM 3953).</title>
        <authorList>
            <person name="Poehlein A."/>
            <person name="Andreesen J.R."/>
            <person name="Daniel R."/>
        </authorList>
    </citation>
    <scope>NUCLEOTIDE SEQUENCE [LARGE SCALE GENOMIC DNA]</scope>
    <source>
        <strain evidence="9 10">DSM 3953</strain>
    </source>
</reference>
<gene>
    <name evidence="9" type="ORF">EAL2_c07860</name>
</gene>
<evidence type="ECO:0000256" key="8">
    <source>
        <dbReference type="SAM" id="Phobius"/>
    </source>
</evidence>
<evidence type="ECO:0000256" key="6">
    <source>
        <dbReference type="ARBA" id="ARBA00022989"/>
    </source>
</evidence>
<dbReference type="EMBL" id="CP007452">
    <property type="protein sequence ID" value="AHM56086.1"/>
    <property type="molecule type" value="Genomic_DNA"/>
</dbReference>
<keyword evidence="4" id="KW-1003">Cell membrane</keyword>
<dbReference type="OrthoDB" id="9793390at2"/>
<evidence type="ECO:0000256" key="3">
    <source>
        <dbReference type="ARBA" id="ARBA00022448"/>
    </source>
</evidence>
<feature type="transmembrane region" description="Helical" evidence="8">
    <location>
        <begin position="271"/>
        <end position="296"/>
    </location>
</feature>
<dbReference type="Pfam" id="PF01594">
    <property type="entry name" value="AI-2E_transport"/>
    <property type="match status" value="1"/>
</dbReference>
<dbReference type="Proteomes" id="UP000019591">
    <property type="component" value="Chromosome"/>
</dbReference>
<keyword evidence="3" id="KW-0813">Transport</keyword>
<organism evidence="9 10">
    <name type="scientific">Peptoclostridium acidaminophilum DSM 3953</name>
    <dbReference type="NCBI Taxonomy" id="1286171"/>
    <lineage>
        <taxon>Bacteria</taxon>
        <taxon>Bacillati</taxon>
        <taxon>Bacillota</taxon>
        <taxon>Clostridia</taxon>
        <taxon>Peptostreptococcales</taxon>
        <taxon>Peptoclostridiaceae</taxon>
        <taxon>Peptoclostridium</taxon>
    </lineage>
</organism>
<keyword evidence="7 8" id="KW-0472">Membrane</keyword>
<feature type="transmembrane region" description="Helical" evidence="8">
    <location>
        <begin position="12"/>
        <end position="32"/>
    </location>
</feature>
<accession>W8U555</accession>
<protein>
    <recommendedName>
        <fullName evidence="11">Permease</fullName>
    </recommendedName>
</protein>
<keyword evidence="6 8" id="KW-1133">Transmembrane helix</keyword>
<feature type="transmembrane region" description="Helical" evidence="8">
    <location>
        <begin position="246"/>
        <end position="264"/>
    </location>
</feature>
<evidence type="ECO:0008006" key="11">
    <source>
        <dbReference type="Google" id="ProtNLM"/>
    </source>
</evidence>
<evidence type="ECO:0000313" key="9">
    <source>
        <dbReference type="EMBL" id="AHM56086.1"/>
    </source>
</evidence>
<dbReference type="InterPro" id="IPR002549">
    <property type="entry name" value="AI-2E-like"/>
</dbReference>
<evidence type="ECO:0000256" key="5">
    <source>
        <dbReference type="ARBA" id="ARBA00022692"/>
    </source>
</evidence>
<evidence type="ECO:0000256" key="7">
    <source>
        <dbReference type="ARBA" id="ARBA00023136"/>
    </source>
</evidence>
<dbReference type="PATRIC" id="fig|1286171.3.peg.731"/>
<evidence type="ECO:0000256" key="4">
    <source>
        <dbReference type="ARBA" id="ARBA00022475"/>
    </source>
</evidence>
<keyword evidence="5 8" id="KW-0812">Transmembrane</keyword>
<keyword evidence="10" id="KW-1185">Reference proteome</keyword>
<feature type="transmembrane region" description="Helical" evidence="8">
    <location>
        <begin position="38"/>
        <end position="62"/>
    </location>
</feature>
<proteinExistence type="inferred from homology"/>
<evidence type="ECO:0000256" key="1">
    <source>
        <dbReference type="ARBA" id="ARBA00004651"/>
    </source>
</evidence>
<comment type="subcellular location">
    <subcellularLocation>
        <location evidence="1">Cell membrane</location>
        <topology evidence="1">Multi-pass membrane protein</topology>
    </subcellularLocation>
</comment>
<dbReference type="AlphaFoldDB" id="W8U555"/>
<dbReference type="HOGENOM" id="CLU_031275_2_0_9"/>
<evidence type="ECO:0000313" key="10">
    <source>
        <dbReference type="Proteomes" id="UP000019591"/>
    </source>
</evidence>
<comment type="similarity">
    <text evidence="2">Belongs to the autoinducer-2 exporter (AI-2E) (TC 2.A.86) family.</text>
</comment>
<dbReference type="RefSeq" id="WP_025435117.1">
    <property type="nucleotide sequence ID" value="NZ_CP007452.1"/>
</dbReference>
<sequence length="385" mass="43021">MDFDRNQMKKLMILISFAIILMWLLDNLSEVWKLVSGILGIISPFVIGFAIAFIFNTPMMFLEKKLFGEKGIFSKMGQNLKRPFSYVITLILFVGILNLVSFIIVPEMINTIQDLSVKIPSYWGSIKDWTSENLKEKKQLIDWISGIDLDWEVIQSNAIAFLKSSILDWIGSTFTFASSIFSGVTTFLLAFVFSIYLLLQKETLISQLKKLIDAFFPDRIANKLLYVGTLSNSVFSSFISGQVLEAIIIGLLFFIAMIIFKFPYALMISVLIGITALIPVFGAFIGCILGGFFILVADPVKAAWFLAMFLVIQQIEGNLIYPQVVGKASGLPSVWILVAVTVGGSLMGVLGILLFIPLASVIYRLLGEYVNYRLEMKKARKGQNA</sequence>
<evidence type="ECO:0000256" key="2">
    <source>
        <dbReference type="ARBA" id="ARBA00009773"/>
    </source>
</evidence>
<dbReference type="GO" id="GO:0055085">
    <property type="term" value="P:transmembrane transport"/>
    <property type="evidence" value="ECO:0007669"/>
    <property type="project" value="TreeGrafter"/>
</dbReference>
<dbReference type="GO" id="GO:0005886">
    <property type="term" value="C:plasma membrane"/>
    <property type="evidence" value="ECO:0007669"/>
    <property type="project" value="UniProtKB-SubCell"/>
</dbReference>
<name>W8U555_PEPAC</name>
<dbReference type="PANTHER" id="PTHR21716:SF53">
    <property type="entry name" value="PERMEASE PERM-RELATED"/>
    <property type="match status" value="1"/>
</dbReference>
<dbReference type="eggNOG" id="COG0628">
    <property type="taxonomic scope" value="Bacteria"/>
</dbReference>
<dbReference type="KEGG" id="eac:EAL2_c07860"/>
<feature type="transmembrane region" description="Helical" evidence="8">
    <location>
        <begin position="302"/>
        <end position="321"/>
    </location>
</feature>